<organism evidence="2">
    <name type="scientific">viral metagenome</name>
    <dbReference type="NCBI Taxonomy" id="1070528"/>
    <lineage>
        <taxon>unclassified sequences</taxon>
        <taxon>metagenomes</taxon>
        <taxon>organismal metagenomes</taxon>
    </lineage>
</organism>
<reference evidence="2" key="1">
    <citation type="journal article" date="2020" name="Nature">
        <title>Giant virus diversity and host interactions through global metagenomics.</title>
        <authorList>
            <person name="Schulz F."/>
            <person name="Roux S."/>
            <person name="Paez-Espino D."/>
            <person name="Jungbluth S."/>
            <person name="Walsh D.A."/>
            <person name="Denef V.J."/>
            <person name="McMahon K.D."/>
            <person name="Konstantinidis K.T."/>
            <person name="Eloe-Fadrosh E.A."/>
            <person name="Kyrpides N.C."/>
            <person name="Woyke T."/>
        </authorList>
    </citation>
    <scope>NUCLEOTIDE SEQUENCE</scope>
    <source>
        <strain evidence="2">GVMAG-M-3300020182-33</strain>
    </source>
</reference>
<evidence type="ECO:0000313" key="2">
    <source>
        <dbReference type="EMBL" id="QHS97732.1"/>
    </source>
</evidence>
<dbReference type="AlphaFoldDB" id="A0A6C0C064"/>
<feature type="region of interest" description="Disordered" evidence="1">
    <location>
        <begin position="1"/>
        <end position="49"/>
    </location>
</feature>
<dbReference type="EMBL" id="MN739302">
    <property type="protein sequence ID" value="QHS97732.1"/>
    <property type="molecule type" value="Genomic_DNA"/>
</dbReference>
<accession>A0A6C0C064</accession>
<proteinExistence type="predicted"/>
<feature type="compositionally biased region" description="Basic and acidic residues" evidence="1">
    <location>
        <begin position="35"/>
        <end position="49"/>
    </location>
</feature>
<name>A0A6C0C064_9ZZZZ</name>
<protein>
    <submittedName>
        <fullName evidence="2">Uncharacterized protein</fullName>
    </submittedName>
</protein>
<sequence length="308" mass="34580">MASLQVEAQVEESSRVPPVEVDESDQAHRGRSRSPRRDTAQRPAAEAEKNATAPIAPIYLLPASYPSYAEVRPGNWISKQVGKSSQGAPTVCIYDSTTRSSPVFCLYEKNSDQCGTIVFPLEPHKDAVRPSFMTGAEPTRKVESLDLTMTIEEDQLRFVREVDEWCKKQAFENSKEWFGRACSATEIEVMYTSPLKVDESGKYPPHVKAKMNLYGIDKFLTRVVVVQANGVPEEGAGWDFVEPRLGEHKWRAHRARMVLEARRIWVVNKRFGLTYSITDLAVREKAEMRPNPFATDSTVEALASLPSS</sequence>
<evidence type="ECO:0000256" key="1">
    <source>
        <dbReference type="SAM" id="MobiDB-lite"/>
    </source>
</evidence>